<name>A0AA95SX55_9BURK</name>
<protein>
    <submittedName>
        <fullName evidence="1">Uncharacterized protein</fullName>
    </submittedName>
</protein>
<dbReference type="KEGG" id="pais:PFX98_02985"/>
<dbReference type="EMBL" id="CP116346">
    <property type="protein sequence ID" value="WIT12589.1"/>
    <property type="molecule type" value="Genomic_DNA"/>
</dbReference>
<dbReference type="RefSeq" id="WP_285233687.1">
    <property type="nucleotide sequence ID" value="NZ_CP116346.1"/>
</dbReference>
<accession>A0AA95SX55</accession>
<reference evidence="1" key="1">
    <citation type="submission" date="2023-01" db="EMBL/GenBank/DDBJ databases">
        <title>Whole genome sequence of Paucibacter sp. S2-9 isolated from pond sediment.</title>
        <authorList>
            <person name="Jung J.Y."/>
        </authorList>
    </citation>
    <scope>NUCLEOTIDE SEQUENCE</scope>
    <source>
        <strain evidence="1">S2-9</strain>
    </source>
</reference>
<dbReference type="AlphaFoldDB" id="A0AA95SX55"/>
<keyword evidence="2" id="KW-1185">Reference proteome</keyword>
<evidence type="ECO:0000313" key="1">
    <source>
        <dbReference type="EMBL" id="WIT12589.1"/>
    </source>
</evidence>
<dbReference type="Proteomes" id="UP001177769">
    <property type="component" value="Chromosome"/>
</dbReference>
<proteinExistence type="predicted"/>
<sequence length="65" mass="7764">MTNEQIPLWRLHLPRAYPLWRAGAMTPNVRESAFACLMGVVLTPLVLPWRHIAHHYFRKTAERWR</sequence>
<gene>
    <name evidence="1" type="ORF">PFX98_02985</name>
</gene>
<organism evidence="1 2">
    <name type="scientific">Paucibacter sediminis</name>
    <dbReference type="NCBI Taxonomy" id="3019553"/>
    <lineage>
        <taxon>Bacteria</taxon>
        <taxon>Pseudomonadati</taxon>
        <taxon>Pseudomonadota</taxon>
        <taxon>Betaproteobacteria</taxon>
        <taxon>Burkholderiales</taxon>
        <taxon>Sphaerotilaceae</taxon>
        <taxon>Roseateles</taxon>
    </lineage>
</organism>
<evidence type="ECO:0000313" key="2">
    <source>
        <dbReference type="Proteomes" id="UP001177769"/>
    </source>
</evidence>